<dbReference type="InterPro" id="IPR007508">
    <property type="entry name" value="DtdA"/>
</dbReference>
<dbReference type="FunFam" id="3.40.630.50:FF:000001">
    <property type="entry name" value="D-aminoacyl-tRNA deacylase"/>
    <property type="match status" value="1"/>
</dbReference>
<evidence type="ECO:0000313" key="4">
    <source>
        <dbReference type="EMBL" id="KAJ8772209.1"/>
    </source>
</evidence>
<organism evidence="4 5">
    <name type="scientific">Erythroxylum novogranatense</name>
    <dbReference type="NCBI Taxonomy" id="1862640"/>
    <lineage>
        <taxon>Eukaryota</taxon>
        <taxon>Viridiplantae</taxon>
        <taxon>Streptophyta</taxon>
        <taxon>Embryophyta</taxon>
        <taxon>Tracheophyta</taxon>
        <taxon>Spermatophyta</taxon>
        <taxon>Magnoliopsida</taxon>
        <taxon>eudicotyledons</taxon>
        <taxon>Gunneridae</taxon>
        <taxon>Pentapetalae</taxon>
        <taxon>rosids</taxon>
        <taxon>fabids</taxon>
        <taxon>Malpighiales</taxon>
        <taxon>Erythroxylaceae</taxon>
        <taxon>Erythroxylum</taxon>
    </lineage>
</organism>
<reference evidence="4 5" key="1">
    <citation type="submission" date="2021-09" db="EMBL/GenBank/DDBJ databases">
        <title>Genomic insights and catalytic innovation underlie evolution of tropane alkaloids biosynthesis.</title>
        <authorList>
            <person name="Wang Y.-J."/>
            <person name="Tian T."/>
            <person name="Huang J.-P."/>
            <person name="Huang S.-X."/>
        </authorList>
    </citation>
    <scope>NUCLEOTIDE SEQUENCE [LARGE SCALE GENOMIC DNA]</scope>
    <source>
        <strain evidence="4">KIB-2018</strain>
        <tissue evidence="4">Leaf</tissue>
    </source>
</reference>
<sequence>MPGWYPGPPLQDVESFVNREVRVLKLHNRLVQEDYLDKRWKEATEESVDEVIFLSMHVASSNRPALIIHPIGTPHIFEGEALLTGGKPGWPAPPNPRIGPWLRLLRTITVTLEATHHGPLTNSPTLFVEIGSTAEYWIRQDSAQAIAGDFYIILKLVWQGLGLGGGNANDGRNKILLGIGGGHYEPRHMNIVVKDGVWVGHLLSGYSLLMENPG</sequence>
<keyword evidence="3" id="KW-0862">Zinc</keyword>
<evidence type="ECO:0000256" key="2">
    <source>
        <dbReference type="ARBA" id="ARBA00022801"/>
    </source>
</evidence>
<comment type="caution">
    <text evidence="4">The sequence shown here is derived from an EMBL/GenBank/DDBJ whole genome shotgun (WGS) entry which is preliminary data.</text>
</comment>
<accession>A0AAV8U1W8</accession>
<evidence type="ECO:0008006" key="6">
    <source>
        <dbReference type="Google" id="ProtNLM"/>
    </source>
</evidence>
<evidence type="ECO:0000256" key="1">
    <source>
        <dbReference type="ARBA" id="ARBA00022723"/>
    </source>
</evidence>
<dbReference type="GO" id="GO:0051499">
    <property type="term" value="F:D-aminoacyl-tRNA deacylase activity"/>
    <property type="evidence" value="ECO:0007669"/>
    <property type="project" value="InterPro"/>
</dbReference>
<dbReference type="PANTHER" id="PTHR34667">
    <property type="entry name" value="D-AMINOACYL-TRNA DEACYLASE"/>
    <property type="match status" value="1"/>
</dbReference>
<dbReference type="Gene3D" id="3.40.50.10700">
    <property type="entry name" value="AF0625-like"/>
    <property type="match status" value="1"/>
</dbReference>
<proteinExistence type="predicted"/>
<dbReference type="SUPFAM" id="SSF142535">
    <property type="entry name" value="AF0625-like"/>
    <property type="match status" value="1"/>
</dbReference>
<dbReference type="Gene3D" id="3.40.630.50">
    <property type="entry name" value="AF0625-like"/>
    <property type="match status" value="1"/>
</dbReference>
<dbReference type="Pfam" id="PF04414">
    <property type="entry name" value="tRNA_deacylase"/>
    <property type="match status" value="1"/>
</dbReference>
<name>A0AAV8U1W8_9ROSI</name>
<protein>
    <recommendedName>
        <fullName evidence="6">D-aminoacyl-tRNA deacylase</fullName>
    </recommendedName>
</protein>
<keyword evidence="2" id="KW-0378">Hydrolase</keyword>
<dbReference type="GO" id="GO:0046872">
    <property type="term" value="F:metal ion binding"/>
    <property type="evidence" value="ECO:0007669"/>
    <property type="project" value="UniProtKB-KW"/>
</dbReference>
<dbReference type="AlphaFoldDB" id="A0AAV8U1W8"/>
<keyword evidence="1" id="KW-0479">Metal-binding</keyword>
<gene>
    <name evidence="4" type="ORF">K2173_027386</name>
</gene>
<dbReference type="Proteomes" id="UP001159364">
    <property type="component" value="Linkage Group LG02"/>
</dbReference>
<dbReference type="EMBL" id="JAIWQS010000002">
    <property type="protein sequence ID" value="KAJ8772209.1"/>
    <property type="molecule type" value="Genomic_DNA"/>
</dbReference>
<keyword evidence="5" id="KW-1185">Reference proteome</keyword>
<dbReference type="PANTHER" id="PTHR34667:SF5">
    <property type="entry name" value="D-AMINOACYL-TRNA DEACYLASE"/>
    <property type="match status" value="1"/>
</dbReference>
<evidence type="ECO:0000256" key="3">
    <source>
        <dbReference type="ARBA" id="ARBA00022833"/>
    </source>
</evidence>
<evidence type="ECO:0000313" key="5">
    <source>
        <dbReference type="Proteomes" id="UP001159364"/>
    </source>
</evidence>